<proteinExistence type="predicted"/>
<sequence>MSFTFTKNLYRGTLLVLFLLSTSLLAHAQNTIVKGTVTDAKTKETLPYVTVVFAGSTQGISTDNQGKFSLTTSNNTYTQIKVSFVGYKTVVRTIEPGKEQVINIALGVDQRLLNEVVVKAGKKAKYRNKDNPAVELIRQVIAHKNQNRLESYDYTEYQQYERMNFYLSNLSDKFRNKKLFKNYQFLFQQQDSTAIGGKTLLPMYMEEKLSNNYYRKAPYTKKQIVEATKQVKYDENFIDNQGLSAYFNRIYQDINIYDNNVSLLTNQILSPIADHSPDFYKFFITDTLKDQSPNLIELSFTPRNTNDLLFEGKLYVTMDGNFAVENAVLTVNKNINLNFVRQMQATLEFEKNTDGRYHLSQSDLKMDFGISKNKGGGIYGERKVILTNFAINNPRPKQTYEGPAQVVATNSDAKDDKYWSMSRPDSLPAAQANIYKNIDSLQTIPSFKRTMDLVTLFVAGYKSYGAFEVGPVNTFYSFNPVEGFRPRIGGRTTPNLSKRFYLETYGAYGVKDEKFKYFLSTTYSLNDKSIYSFPQNYVRASFQHDTKIPGQELQFVQEDNFLLSFKRGDNDMWLYNDIFRLDYVHEFLNHFSYKVGFKKWGQTSAGSLYFLNGYGHLPANSADINSSISNVDRLSTTELNLELRYAPHERFYQGKLYRIPIIDKYPIFTLRYNQGFDGLLGGQYKYSSFTGNVNKRFYVSQLGYTDVTVEGGYIFGTLPFALLDIHHANQSYALQLQSYNLMNFLEFVSDHYASIIVDHNFNGFLFNKVPLLKKLKLREIVDVKALWGGVRAENNPANNPALLQYPVNEEGVATTRSLSNGPYVEGSVGVGNIFKVLRLDLVRRFTYLDDPEAPKWGVRALVKFDF</sequence>
<reference evidence="2 3" key="1">
    <citation type="submission" date="2016-11" db="EMBL/GenBank/DDBJ databases">
        <title>Whole Genome Sequencing of Mucilaginibacter polytrichastri RG4-7(T) isolated from the moss sample.</title>
        <authorList>
            <person name="Li Y."/>
        </authorList>
    </citation>
    <scope>NUCLEOTIDE SEQUENCE [LARGE SCALE GENOMIC DNA]</scope>
    <source>
        <strain evidence="2 3">RG4-7</strain>
    </source>
</reference>
<dbReference type="InterPro" id="IPR043741">
    <property type="entry name" value="DUF5686"/>
</dbReference>
<name>A0A1Q6A1N9_9SPHI</name>
<feature type="signal peptide" evidence="1">
    <location>
        <begin position="1"/>
        <end position="28"/>
    </location>
</feature>
<comment type="caution">
    <text evidence="2">The sequence shown here is derived from an EMBL/GenBank/DDBJ whole genome shotgun (WGS) entry which is preliminary data.</text>
</comment>
<gene>
    <name evidence="2" type="ORF">RG47T_3386</name>
</gene>
<dbReference type="Proteomes" id="UP000186720">
    <property type="component" value="Unassembled WGS sequence"/>
</dbReference>
<evidence type="ECO:0000256" key="1">
    <source>
        <dbReference type="SAM" id="SignalP"/>
    </source>
</evidence>
<dbReference type="Gene3D" id="2.60.40.1120">
    <property type="entry name" value="Carboxypeptidase-like, regulatory domain"/>
    <property type="match status" value="1"/>
</dbReference>
<evidence type="ECO:0000313" key="2">
    <source>
        <dbReference type="EMBL" id="OKS87923.1"/>
    </source>
</evidence>
<evidence type="ECO:0000313" key="3">
    <source>
        <dbReference type="Proteomes" id="UP000186720"/>
    </source>
</evidence>
<dbReference type="OrthoDB" id="983143at2"/>
<dbReference type="EMBL" id="MPPL01000001">
    <property type="protein sequence ID" value="OKS87923.1"/>
    <property type="molecule type" value="Genomic_DNA"/>
</dbReference>
<dbReference type="AlphaFoldDB" id="A0A1Q6A1N9"/>
<dbReference type="Pfam" id="PF18939">
    <property type="entry name" value="DUF5686"/>
    <property type="match status" value="1"/>
</dbReference>
<keyword evidence="3" id="KW-1185">Reference proteome</keyword>
<dbReference type="STRING" id="1302689.RG47T_3386"/>
<dbReference type="Pfam" id="PF13715">
    <property type="entry name" value="CarbopepD_reg_2"/>
    <property type="match status" value="1"/>
</dbReference>
<accession>A0A1Q6A1N9</accession>
<dbReference type="InterPro" id="IPR008969">
    <property type="entry name" value="CarboxyPept-like_regulatory"/>
</dbReference>
<evidence type="ECO:0008006" key="4">
    <source>
        <dbReference type="Google" id="ProtNLM"/>
    </source>
</evidence>
<feature type="chain" id="PRO_5010330339" description="Carboxypeptidase-like regulatory domain-containing protein" evidence="1">
    <location>
        <begin position="29"/>
        <end position="866"/>
    </location>
</feature>
<dbReference type="SUPFAM" id="SSF49464">
    <property type="entry name" value="Carboxypeptidase regulatory domain-like"/>
    <property type="match status" value="1"/>
</dbReference>
<dbReference type="RefSeq" id="WP_074490460.1">
    <property type="nucleotide sequence ID" value="NZ_FPAM01000020.1"/>
</dbReference>
<organism evidence="2 3">
    <name type="scientific">Mucilaginibacter polytrichastri</name>
    <dbReference type="NCBI Taxonomy" id="1302689"/>
    <lineage>
        <taxon>Bacteria</taxon>
        <taxon>Pseudomonadati</taxon>
        <taxon>Bacteroidota</taxon>
        <taxon>Sphingobacteriia</taxon>
        <taxon>Sphingobacteriales</taxon>
        <taxon>Sphingobacteriaceae</taxon>
        <taxon>Mucilaginibacter</taxon>
    </lineage>
</organism>
<protein>
    <recommendedName>
        <fullName evidence="4">Carboxypeptidase-like regulatory domain-containing protein</fullName>
    </recommendedName>
</protein>
<keyword evidence="1" id="KW-0732">Signal</keyword>